<evidence type="ECO:0000313" key="3">
    <source>
        <dbReference type="Proteomes" id="UP000830552"/>
    </source>
</evidence>
<feature type="domain" description="Thiopeptide-type bacteriocin biosynthesis" evidence="1">
    <location>
        <begin position="11"/>
        <end position="272"/>
    </location>
</feature>
<name>A0ABY4K4G5_9FLAO</name>
<dbReference type="Pfam" id="PF14028">
    <property type="entry name" value="Lant_dehydr_C"/>
    <property type="match status" value="1"/>
</dbReference>
<evidence type="ECO:0000259" key="1">
    <source>
        <dbReference type="Pfam" id="PF14028"/>
    </source>
</evidence>
<proteinExistence type="predicted"/>
<reference evidence="2" key="1">
    <citation type="submission" date="2022-04" db="EMBL/GenBank/DDBJ databases">
        <title>Evolutionary, genomic, and biogeographic characterization of Chryseobacterium nepalense represented by a plastic-degrading bacterium AC3.</title>
        <authorList>
            <person name="Yin Z."/>
            <person name="Liu X."/>
            <person name="Wang D."/>
            <person name="Xie Z."/>
        </authorList>
    </citation>
    <scope>NUCLEOTIDE SEQUENCE</scope>
    <source>
        <strain evidence="2">AC3</strain>
    </source>
</reference>
<evidence type="ECO:0000313" key="2">
    <source>
        <dbReference type="EMBL" id="UPQ74663.1"/>
    </source>
</evidence>
<gene>
    <name evidence="2" type="ORF">M0D58_11445</name>
</gene>
<protein>
    <submittedName>
        <fullName evidence="2">Thiopeptide-type bacteriocin biosynthesis protein</fullName>
    </submittedName>
</protein>
<organism evidence="2 3">
    <name type="scientific">Chryseobacterium nepalense</name>
    <dbReference type="NCBI Taxonomy" id="1854498"/>
    <lineage>
        <taxon>Bacteria</taxon>
        <taxon>Pseudomonadati</taxon>
        <taxon>Bacteroidota</taxon>
        <taxon>Flavobacteriia</taxon>
        <taxon>Flavobacteriales</taxon>
        <taxon>Weeksellaceae</taxon>
        <taxon>Chryseobacterium group</taxon>
        <taxon>Chryseobacterium</taxon>
    </lineage>
</organism>
<dbReference type="Proteomes" id="UP000830552">
    <property type="component" value="Chromosome"/>
</dbReference>
<dbReference type="NCBIfam" id="TIGR03891">
    <property type="entry name" value="thiopep_ocin"/>
    <property type="match status" value="1"/>
</dbReference>
<dbReference type="InterPro" id="IPR023809">
    <property type="entry name" value="Thiopep_bacteriocin_synth_dom"/>
</dbReference>
<sequence>MKRKFPPGSEWLYLKICTGVKTADLILEEEIQPLVEYFQQKEYISKWFFIRYNDPKPHLRVRLLLNNVIFYNEMLEKINQLFEQFIDSGEISNIQIDTYNREIERYGKNTIEEAESFFHKNSEFTLQCLHYDDEEKIIISIFYIDELLNKIGLSIWERLIWINDFNAAFKAEFNADKKLNSSIDKKYRKFKSKYIEFLQADEFSDERNKVTTLIEKSDVAVDSIARYYADQSLEMPLREFFQSIFHMNINRLFVSQQRLFEMIIYDYMMRFYKSQVWMKA</sequence>
<accession>A0ABY4K4G5</accession>
<keyword evidence="3" id="KW-1185">Reference proteome</keyword>
<dbReference type="RefSeq" id="WP_248389349.1">
    <property type="nucleotide sequence ID" value="NZ_CP096203.1"/>
</dbReference>
<dbReference type="EMBL" id="CP096203">
    <property type="protein sequence ID" value="UPQ74663.1"/>
    <property type="molecule type" value="Genomic_DNA"/>
</dbReference>